<dbReference type="Proteomes" id="UP001642260">
    <property type="component" value="Unassembled WGS sequence"/>
</dbReference>
<dbReference type="AlphaFoldDB" id="A0ABC8K7U1"/>
<organism evidence="1 2">
    <name type="scientific">Eruca vesicaria subsp. sativa</name>
    <name type="common">Garden rocket</name>
    <name type="synonym">Eruca sativa</name>
    <dbReference type="NCBI Taxonomy" id="29727"/>
    <lineage>
        <taxon>Eukaryota</taxon>
        <taxon>Viridiplantae</taxon>
        <taxon>Streptophyta</taxon>
        <taxon>Embryophyta</taxon>
        <taxon>Tracheophyta</taxon>
        <taxon>Spermatophyta</taxon>
        <taxon>Magnoliopsida</taxon>
        <taxon>eudicotyledons</taxon>
        <taxon>Gunneridae</taxon>
        <taxon>Pentapetalae</taxon>
        <taxon>rosids</taxon>
        <taxon>malvids</taxon>
        <taxon>Brassicales</taxon>
        <taxon>Brassicaceae</taxon>
        <taxon>Brassiceae</taxon>
        <taxon>Eruca</taxon>
    </lineage>
</organism>
<protein>
    <submittedName>
        <fullName evidence="1">Uncharacterized protein</fullName>
    </submittedName>
</protein>
<dbReference type="EMBL" id="CAKOAT010192932">
    <property type="protein sequence ID" value="CAH8354442.1"/>
    <property type="molecule type" value="Genomic_DNA"/>
</dbReference>
<evidence type="ECO:0000313" key="2">
    <source>
        <dbReference type="Proteomes" id="UP001642260"/>
    </source>
</evidence>
<accession>A0ABC8K7U1</accession>
<gene>
    <name evidence="1" type="ORF">ERUC_LOCUS20197</name>
</gene>
<reference evidence="1 2" key="1">
    <citation type="submission" date="2022-03" db="EMBL/GenBank/DDBJ databases">
        <authorList>
            <person name="Macdonald S."/>
            <person name="Ahmed S."/>
            <person name="Newling K."/>
        </authorList>
    </citation>
    <scope>NUCLEOTIDE SEQUENCE [LARGE SCALE GENOMIC DNA]</scope>
</reference>
<sequence length="75" mass="8448">MSQLLTRLSKLSSRNNNVCIRKCVRLFSSGPYLTLGTRVQKVLPSGSKTGDVLLFDPVKEQTVRSWLLLIGVKWN</sequence>
<proteinExistence type="predicted"/>
<comment type="caution">
    <text evidence="1">The sequence shown here is derived from an EMBL/GenBank/DDBJ whole genome shotgun (WGS) entry which is preliminary data.</text>
</comment>
<evidence type="ECO:0000313" key="1">
    <source>
        <dbReference type="EMBL" id="CAH8354442.1"/>
    </source>
</evidence>
<keyword evidence="2" id="KW-1185">Reference proteome</keyword>
<name>A0ABC8K7U1_ERUVS</name>